<keyword evidence="9" id="KW-0472">Membrane</keyword>
<keyword evidence="4" id="KW-1003">Cell membrane</keyword>
<dbReference type="PANTHER" id="PTHR33446">
    <property type="entry name" value="PROTEIN TONB-RELATED"/>
    <property type="match status" value="1"/>
</dbReference>
<feature type="compositionally biased region" description="Low complexity" evidence="10">
    <location>
        <begin position="9"/>
        <end position="37"/>
    </location>
</feature>
<dbReference type="InterPro" id="IPR006260">
    <property type="entry name" value="TonB/TolA_C"/>
</dbReference>
<dbReference type="RefSeq" id="WP_148106291.1">
    <property type="nucleotide sequence ID" value="NZ_RWKW01000030.1"/>
</dbReference>
<evidence type="ECO:0000256" key="7">
    <source>
        <dbReference type="ARBA" id="ARBA00022927"/>
    </source>
</evidence>
<evidence type="ECO:0000256" key="2">
    <source>
        <dbReference type="ARBA" id="ARBA00006555"/>
    </source>
</evidence>
<proteinExistence type="inferred from homology"/>
<comment type="caution">
    <text evidence="12">The sequence shown here is derived from an EMBL/GenBank/DDBJ whole genome shotgun (WGS) entry which is preliminary data.</text>
</comment>
<evidence type="ECO:0000256" key="1">
    <source>
        <dbReference type="ARBA" id="ARBA00004383"/>
    </source>
</evidence>
<evidence type="ECO:0000313" key="13">
    <source>
        <dbReference type="Proteomes" id="UP000278398"/>
    </source>
</evidence>
<evidence type="ECO:0000256" key="10">
    <source>
        <dbReference type="SAM" id="MobiDB-lite"/>
    </source>
</evidence>
<dbReference type="PROSITE" id="PS52015">
    <property type="entry name" value="TONB_CTD"/>
    <property type="match status" value="1"/>
</dbReference>
<dbReference type="GO" id="GO:0015031">
    <property type="term" value="P:protein transport"/>
    <property type="evidence" value="ECO:0007669"/>
    <property type="project" value="UniProtKB-KW"/>
</dbReference>
<evidence type="ECO:0000256" key="5">
    <source>
        <dbReference type="ARBA" id="ARBA00022519"/>
    </source>
</evidence>
<evidence type="ECO:0000256" key="4">
    <source>
        <dbReference type="ARBA" id="ARBA00022475"/>
    </source>
</evidence>
<evidence type="ECO:0000256" key="3">
    <source>
        <dbReference type="ARBA" id="ARBA00022448"/>
    </source>
</evidence>
<dbReference type="InterPro" id="IPR037682">
    <property type="entry name" value="TonB_C"/>
</dbReference>
<dbReference type="NCBIfam" id="TIGR01352">
    <property type="entry name" value="tonB_Cterm"/>
    <property type="match status" value="1"/>
</dbReference>
<dbReference type="Proteomes" id="UP000278398">
    <property type="component" value="Unassembled WGS sequence"/>
</dbReference>
<evidence type="ECO:0000256" key="6">
    <source>
        <dbReference type="ARBA" id="ARBA00022692"/>
    </source>
</evidence>
<dbReference type="EMBL" id="RWKW01000030">
    <property type="protein sequence ID" value="RST86854.1"/>
    <property type="molecule type" value="Genomic_DNA"/>
</dbReference>
<evidence type="ECO:0000256" key="8">
    <source>
        <dbReference type="ARBA" id="ARBA00022989"/>
    </source>
</evidence>
<keyword evidence="3" id="KW-0813">Transport</keyword>
<dbReference type="OrthoDB" id="8481221at2"/>
<organism evidence="12 13">
    <name type="scientific">Aquibium carbonis</name>
    <dbReference type="NCBI Taxonomy" id="2495581"/>
    <lineage>
        <taxon>Bacteria</taxon>
        <taxon>Pseudomonadati</taxon>
        <taxon>Pseudomonadota</taxon>
        <taxon>Alphaproteobacteria</taxon>
        <taxon>Hyphomicrobiales</taxon>
        <taxon>Phyllobacteriaceae</taxon>
        <taxon>Aquibium</taxon>
    </lineage>
</organism>
<feature type="region of interest" description="Disordered" evidence="10">
    <location>
        <begin position="1"/>
        <end position="37"/>
    </location>
</feature>
<keyword evidence="5" id="KW-0997">Cell inner membrane</keyword>
<reference evidence="12 13" key="1">
    <citation type="submission" date="2018-12" db="EMBL/GenBank/DDBJ databases">
        <title>Mesorhizobium carbonis sp. nov., isolated from coal mine water.</title>
        <authorList>
            <person name="Xin W."/>
            <person name="Xu Z."/>
            <person name="Xiang F."/>
            <person name="Zhang J."/>
            <person name="Xi L."/>
            <person name="Liu J."/>
        </authorList>
    </citation>
    <scope>NUCLEOTIDE SEQUENCE [LARGE SCALE GENOMIC DNA]</scope>
    <source>
        <strain evidence="12 13">B2.3</strain>
    </source>
</reference>
<keyword evidence="6" id="KW-0812">Transmembrane</keyword>
<comment type="similarity">
    <text evidence="2">Belongs to the TonB family.</text>
</comment>
<sequence length="138" mass="13792">TSRADKAPARTAAAPAARTPDGASSKPSSSASAGSQASAAAAPGVAARYGRALLSHVERHKRYPAAARSAGISGATRLSITIDRTGGLAGARVSAGSGHRILDDEALAVARRAAPYPRPPDGVGGSTFSFAVTLRFAR</sequence>
<dbReference type="GO" id="GO:0055085">
    <property type="term" value="P:transmembrane transport"/>
    <property type="evidence" value="ECO:0007669"/>
    <property type="project" value="InterPro"/>
</dbReference>
<feature type="domain" description="TonB C-terminal" evidence="11">
    <location>
        <begin position="48"/>
        <end position="138"/>
    </location>
</feature>
<dbReference type="Gene3D" id="3.30.1150.10">
    <property type="match status" value="1"/>
</dbReference>
<dbReference type="Pfam" id="PF03544">
    <property type="entry name" value="TonB_C"/>
    <property type="match status" value="1"/>
</dbReference>
<dbReference type="AlphaFoldDB" id="A0A3S0A9S6"/>
<accession>A0A3S0A9S6</accession>
<evidence type="ECO:0000256" key="9">
    <source>
        <dbReference type="ARBA" id="ARBA00023136"/>
    </source>
</evidence>
<protein>
    <submittedName>
        <fullName evidence="12">Energy transducer TonB</fullName>
    </submittedName>
</protein>
<keyword evidence="7" id="KW-0653">Protein transport</keyword>
<keyword evidence="8" id="KW-1133">Transmembrane helix</keyword>
<keyword evidence="13" id="KW-1185">Reference proteome</keyword>
<dbReference type="InterPro" id="IPR051045">
    <property type="entry name" value="TonB-dependent_transducer"/>
</dbReference>
<feature type="non-terminal residue" evidence="12">
    <location>
        <position position="1"/>
    </location>
</feature>
<dbReference type="SUPFAM" id="SSF74653">
    <property type="entry name" value="TolA/TonB C-terminal domain"/>
    <property type="match status" value="1"/>
</dbReference>
<evidence type="ECO:0000313" key="12">
    <source>
        <dbReference type="EMBL" id="RST86854.1"/>
    </source>
</evidence>
<name>A0A3S0A9S6_9HYPH</name>
<evidence type="ECO:0000259" key="11">
    <source>
        <dbReference type="PROSITE" id="PS52015"/>
    </source>
</evidence>
<dbReference type="GO" id="GO:0005886">
    <property type="term" value="C:plasma membrane"/>
    <property type="evidence" value="ECO:0007669"/>
    <property type="project" value="UniProtKB-SubCell"/>
</dbReference>
<comment type="subcellular location">
    <subcellularLocation>
        <location evidence="1">Cell inner membrane</location>
        <topology evidence="1">Single-pass membrane protein</topology>
        <orientation evidence="1">Periplasmic side</orientation>
    </subcellularLocation>
</comment>
<gene>
    <name evidence="12" type="ORF">EJC49_08010</name>
</gene>